<keyword evidence="2" id="KW-1185">Reference proteome</keyword>
<organism evidence="1 2">
    <name type="scientific">Ganoderma sinense ZZ0214-1</name>
    <dbReference type="NCBI Taxonomy" id="1077348"/>
    <lineage>
        <taxon>Eukaryota</taxon>
        <taxon>Fungi</taxon>
        <taxon>Dikarya</taxon>
        <taxon>Basidiomycota</taxon>
        <taxon>Agaricomycotina</taxon>
        <taxon>Agaricomycetes</taxon>
        <taxon>Polyporales</taxon>
        <taxon>Polyporaceae</taxon>
        <taxon>Ganoderma</taxon>
    </lineage>
</organism>
<dbReference type="EMBL" id="AYKW01000056">
    <property type="protein sequence ID" value="PIL24747.1"/>
    <property type="molecule type" value="Genomic_DNA"/>
</dbReference>
<evidence type="ECO:0000313" key="1">
    <source>
        <dbReference type="EMBL" id="PIL24747.1"/>
    </source>
</evidence>
<dbReference type="Proteomes" id="UP000230002">
    <property type="component" value="Unassembled WGS sequence"/>
</dbReference>
<reference evidence="1 2" key="1">
    <citation type="journal article" date="2015" name="Sci. Rep.">
        <title>Chromosome-level genome map provides insights into diverse defense mechanisms in the medicinal fungus Ganoderma sinense.</title>
        <authorList>
            <person name="Zhu Y."/>
            <person name="Xu J."/>
            <person name="Sun C."/>
            <person name="Zhou S."/>
            <person name="Xu H."/>
            <person name="Nelson D.R."/>
            <person name="Qian J."/>
            <person name="Song J."/>
            <person name="Luo H."/>
            <person name="Xiang L."/>
            <person name="Li Y."/>
            <person name="Xu Z."/>
            <person name="Ji A."/>
            <person name="Wang L."/>
            <person name="Lu S."/>
            <person name="Hayward A."/>
            <person name="Sun W."/>
            <person name="Li X."/>
            <person name="Schwartz D.C."/>
            <person name="Wang Y."/>
            <person name="Chen S."/>
        </authorList>
    </citation>
    <scope>NUCLEOTIDE SEQUENCE [LARGE SCALE GENOMIC DNA]</scope>
    <source>
        <strain evidence="1 2">ZZ0214-1</strain>
    </source>
</reference>
<proteinExistence type="predicted"/>
<dbReference type="AlphaFoldDB" id="A0A2G8RTA0"/>
<accession>A0A2G8RTA0</accession>
<name>A0A2G8RTA0_9APHY</name>
<protein>
    <submittedName>
        <fullName evidence="1">Uncharacterized protein</fullName>
    </submittedName>
</protein>
<gene>
    <name evidence="1" type="ORF">GSI_12633</name>
</gene>
<comment type="caution">
    <text evidence="1">The sequence shown here is derived from an EMBL/GenBank/DDBJ whole genome shotgun (WGS) entry which is preliminary data.</text>
</comment>
<evidence type="ECO:0000313" key="2">
    <source>
        <dbReference type="Proteomes" id="UP000230002"/>
    </source>
</evidence>
<sequence>MSHALTLTSAGCSVQATPTLFQLLYCRLMVPRSCFSVTCALMIPRISALRALARSRDGGVLTHGGATVVCTPDRGKRRDPGAQAHPKGGRFITRFLAFNGRERAHVRNAALHCPAPLITILLPTYPSPHCPTLPALRVPPAPSLTLLPPRHPPRFAWALGPQVSLTLIHL</sequence>